<dbReference type="Gene3D" id="1.25.40.10">
    <property type="entry name" value="Tetratricopeptide repeat domain"/>
    <property type="match status" value="1"/>
</dbReference>
<dbReference type="SUPFAM" id="SSF48452">
    <property type="entry name" value="TPR-like"/>
    <property type="match status" value="1"/>
</dbReference>
<protein>
    <submittedName>
        <fullName evidence="2">Uncharacterized protein</fullName>
    </submittedName>
</protein>
<feature type="compositionally biased region" description="Polar residues" evidence="1">
    <location>
        <begin position="634"/>
        <end position="646"/>
    </location>
</feature>
<feature type="compositionally biased region" description="Pro residues" evidence="1">
    <location>
        <begin position="470"/>
        <end position="479"/>
    </location>
</feature>
<evidence type="ECO:0000313" key="2">
    <source>
        <dbReference type="EMBL" id="KAF2753216.1"/>
    </source>
</evidence>
<proteinExistence type="predicted"/>
<feature type="compositionally biased region" description="Polar residues" evidence="1">
    <location>
        <begin position="528"/>
        <end position="543"/>
    </location>
</feature>
<feature type="compositionally biased region" description="Low complexity" evidence="1">
    <location>
        <begin position="35"/>
        <end position="49"/>
    </location>
</feature>
<evidence type="ECO:0000313" key="3">
    <source>
        <dbReference type="Proteomes" id="UP000799437"/>
    </source>
</evidence>
<feature type="compositionally biased region" description="Low complexity" evidence="1">
    <location>
        <begin position="329"/>
        <end position="346"/>
    </location>
</feature>
<feature type="region of interest" description="Disordered" evidence="1">
    <location>
        <begin position="628"/>
        <end position="714"/>
    </location>
</feature>
<feature type="compositionally biased region" description="Pro residues" evidence="1">
    <location>
        <begin position="592"/>
        <end position="601"/>
    </location>
</feature>
<dbReference type="RefSeq" id="XP_033595667.1">
    <property type="nucleotide sequence ID" value="XM_033748578.1"/>
</dbReference>
<feature type="compositionally biased region" description="Basic and acidic residues" evidence="1">
    <location>
        <begin position="306"/>
        <end position="316"/>
    </location>
</feature>
<organism evidence="2 3">
    <name type="scientific">Pseudovirgaria hyperparasitica</name>
    <dbReference type="NCBI Taxonomy" id="470096"/>
    <lineage>
        <taxon>Eukaryota</taxon>
        <taxon>Fungi</taxon>
        <taxon>Dikarya</taxon>
        <taxon>Ascomycota</taxon>
        <taxon>Pezizomycotina</taxon>
        <taxon>Dothideomycetes</taxon>
        <taxon>Dothideomycetes incertae sedis</taxon>
        <taxon>Acrospermales</taxon>
        <taxon>Acrospermaceae</taxon>
        <taxon>Pseudovirgaria</taxon>
    </lineage>
</organism>
<dbReference type="GeneID" id="54489632"/>
<reference evidence="2" key="1">
    <citation type="journal article" date="2020" name="Stud. Mycol.">
        <title>101 Dothideomycetes genomes: a test case for predicting lifestyles and emergence of pathogens.</title>
        <authorList>
            <person name="Haridas S."/>
            <person name="Albert R."/>
            <person name="Binder M."/>
            <person name="Bloem J."/>
            <person name="Labutti K."/>
            <person name="Salamov A."/>
            <person name="Andreopoulos B."/>
            <person name="Baker S."/>
            <person name="Barry K."/>
            <person name="Bills G."/>
            <person name="Bluhm B."/>
            <person name="Cannon C."/>
            <person name="Castanera R."/>
            <person name="Culley D."/>
            <person name="Daum C."/>
            <person name="Ezra D."/>
            <person name="Gonzalez J."/>
            <person name="Henrissat B."/>
            <person name="Kuo A."/>
            <person name="Liang C."/>
            <person name="Lipzen A."/>
            <person name="Lutzoni F."/>
            <person name="Magnuson J."/>
            <person name="Mondo S."/>
            <person name="Nolan M."/>
            <person name="Ohm R."/>
            <person name="Pangilinan J."/>
            <person name="Park H.-J."/>
            <person name="Ramirez L."/>
            <person name="Alfaro M."/>
            <person name="Sun H."/>
            <person name="Tritt A."/>
            <person name="Yoshinaga Y."/>
            <person name="Zwiers L.-H."/>
            <person name="Turgeon B."/>
            <person name="Goodwin S."/>
            <person name="Spatafora J."/>
            <person name="Crous P."/>
            <person name="Grigoriev I."/>
        </authorList>
    </citation>
    <scope>NUCLEOTIDE SEQUENCE</scope>
    <source>
        <strain evidence="2">CBS 121739</strain>
    </source>
</reference>
<feature type="compositionally biased region" description="Low complexity" evidence="1">
    <location>
        <begin position="120"/>
        <end position="138"/>
    </location>
</feature>
<feature type="compositionally biased region" description="Polar residues" evidence="1">
    <location>
        <begin position="389"/>
        <end position="422"/>
    </location>
</feature>
<dbReference type="Proteomes" id="UP000799437">
    <property type="component" value="Unassembled WGS sequence"/>
</dbReference>
<feature type="compositionally biased region" description="Polar residues" evidence="1">
    <location>
        <begin position="559"/>
        <end position="591"/>
    </location>
</feature>
<accession>A0A6A6VTU8</accession>
<dbReference type="OrthoDB" id="20872at2759"/>
<feature type="compositionally biased region" description="Low complexity" evidence="1">
    <location>
        <begin position="428"/>
        <end position="447"/>
    </location>
</feature>
<dbReference type="EMBL" id="ML996585">
    <property type="protein sequence ID" value="KAF2753216.1"/>
    <property type="molecule type" value="Genomic_DNA"/>
</dbReference>
<keyword evidence="3" id="KW-1185">Reference proteome</keyword>
<feature type="region of interest" description="Disordered" evidence="1">
    <location>
        <begin position="286"/>
        <end position="484"/>
    </location>
</feature>
<dbReference type="PANTHER" id="PTHR42345">
    <property type="entry name" value="TPR_REGION DOMAIN-CONTAINING PROTEIN"/>
    <property type="match status" value="1"/>
</dbReference>
<feature type="compositionally biased region" description="Low complexity" evidence="1">
    <location>
        <begin position="662"/>
        <end position="672"/>
    </location>
</feature>
<gene>
    <name evidence="2" type="ORF">EJ05DRAFT_515049</name>
</gene>
<dbReference type="InterPro" id="IPR011990">
    <property type="entry name" value="TPR-like_helical_dom_sf"/>
</dbReference>
<feature type="region of interest" description="Disordered" evidence="1">
    <location>
        <begin position="13"/>
        <end position="162"/>
    </location>
</feature>
<feature type="compositionally biased region" description="Low complexity" evidence="1">
    <location>
        <begin position="68"/>
        <end position="102"/>
    </location>
</feature>
<feature type="compositionally biased region" description="Polar residues" evidence="1">
    <location>
        <begin position="50"/>
        <end position="61"/>
    </location>
</feature>
<feature type="compositionally biased region" description="Polar residues" evidence="1">
    <location>
        <begin position="104"/>
        <end position="119"/>
    </location>
</feature>
<sequence length="1417" mass="155106">MPKPSTASLFKKVLGGKKDESPNPNTVVSPLSPEQQYQQQLQLSDAQAQNGSAYYSQQNNGYRPDPPSQFQQPQIPQPHASPYGQQYTYQYAQQNYSSQHQYPSPATSYTQSPPSQQYGYSPAPQQQVYSPQYQQFVPLSPPPAPQQALPVSNRVGERSASDVFQSHAESLINRADYNGARSMYNKALMYQPASPNLLAARSFAHMLSTPPNFDASLRDAEAAIQLDPTYYRGWLQQGEIRLRSGDIQGALDAYGVAVDCAQGEEEKKTAQWSHQNARQILGVDAISDWKEPESDQYQQGQGQYMRDQKGEGEYRHQLPTSPQSPQNGQSVMSDQQQSLSLQQSPPTSVPNQQQFNPPVIREREQLQYSQIYSQGPRRRSPNSERLREQASSVDVKQSASEGPRQSPQIVQPEMSSSPNKQQRPIVRNPSIDSNSSDSSDSTMSTPPSEEKARPKARSPEERITSKAASLPPPSLPMDPPIKTASPVVTTFAEAATYRRGPGVGTPGGSAYKKSPLAGTFADSASYRRASTTPTGNGSRSSGDTLLPPKPIILQDVPKNRNQQNKSPGQPKQHSPSEGATFEPSTRNSRGTPPQPSIPSPAPRQDSLIPGSINEAPRKTSIQNLYHATEEPNHTQKAMSSLETEAQMSKAKSPALNGMPQVSQASGSTSSDTSKVHSETQLRQGSPSIQTQPLTKVQSQQPPRPDRQPIVRRNYTAATVGRTAVSPLPYGLAEIVEQMASYEPESYHSGYAGSAQMRMSHDKLRERLARLHFVLSKKSKGSLALRPYTATGNVDAVKLFFVGLKQTELTEREVPPPFYLHPSFKAMAVDQQSFPGNTFLDMDCESSCFYQGKWPGTVSVSGYSEEYREHQLNLSPLAEIALEGSVIPPLASLDRIVERIRSLQTEDTEDPDGLREMLGISEFISLQAGIYKDPVQASRQSQIESICLGLNHGIAEDPDRFVDLTKSRDVSSHTLGGALEGVGLHNFLFQVLLGAELLVRLRKEPRNMGYSGLITDTISALLVLSGTWLRNVTINGPVPTTSPDSSALPYTLFSKVHGEQAQGLIKFAEAIKWPLYLEAKPTIERAYRELIAGHHVGYDMCDWLFGLTLPGKIFRHRIMSVLVHASPSIRGFGGAPFYADGLVVRNSSYWPKRTVLGRVLGAHRDAGSVCGWIGPLPAPTGVPEGWVRINAKRTLPPTPCDPKTDILESLGFAAAADPGSHNVPQFTEPVDSLLTSLTDSGAYVVPVPPTRDDRRKSELKEIRLMELSAPGTALSAKSSGVTEYRAILHFSVNSVPVSYTLYNVPLFVSPHPCRGSPDSRKIGSDPCKGAHVLHKKHAKRLLDSAVNVSQLKDLYSAKDSFLLIDAMGEGEELVARAWCSERARSAVVRRGEDTCFACAASMAEGRGGVGFNVLIWAR</sequence>
<name>A0A6A6VTU8_9PEZI</name>
<feature type="region of interest" description="Disordered" evidence="1">
    <location>
        <begin position="497"/>
        <end position="613"/>
    </location>
</feature>
<feature type="compositionally biased region" description="Polar residues" evidence="1">
    <location>
        <begin position="318"/>
        <end position="328"/>
    </location>
</feature>
<feature type="compositionally biased region" description="Basic and acidic residues" evidence="1">
    <location>
        <begin position="448"/>
        <end position="464"/>
    </location>
</feature>
<dbReference type="PANTHER" id="PTHR42345:SF2">
    <property type="entry name" value="HELICASE-LIKE PROTEIN"/>
    <property type="match status" value="1"/>
</dbReference>
<feature type="compositionally biased region" description="Polar residues" evidence="1">
    <location>
        <begin position="22"/>
        <end position="34"/>
    </location>
</feature>
<feature type="compositionally biased region" description="Polar residues" evidence="1">
    <location>
        <begin position="680"/>
        <end position="696"/>
    </location>
</feature>
<evidence type="ECO:0000256" key="1">
    <source>
        <dbReference type="SAM" id="MobiDB-lite"/>
    </source>
</evidence>